<organism evidence="1 2">
    <name type="scientific">Blepharisma stoltei</name>
    <dbReference type="NCBI Taxonomy" id="1481888"/>
    <lineage>
        <taxon>Eukaryota</taxon>
        <taxon>Sar</taxon>
        <taxon>Alveolata</taxon>
        <taxon>Ciliophora</taxon>
        <taxon>Postciliodesmatophora</taxon>
        <taxon>Heterotrichea</taxon>
        <taxon>Heterotrichida</taxon>
        <taxon>Blepharismidae</taxon>
        <taxon>Blepharisma</taxon>
    </lineage>
</organism>
<dbReference type="EMBL" id="CAJZBQ010000036">
    <property type="protein sequence ID" value="CAG9324837.1"/>
    <property type="molecule type" value="Genomic_DNA"/>
</dbReference>
<name>A0AAU9JIB4_9CILI</name>
<dbReference type="AlphaFoldDB" id="A0AAU9JIB4"/>
<sequence>MWRSENPTWKVSEPDKVAMLLRGIKHLASLSEIITFIVRPKRLDLFAESQDQSSALICTFESSFFNDYNGANRIFAIYSKNLMLITDSHKTSIINLQFAMRQEEFIDVVIDYNTGVSASYGCPTTDKIHDCCRMGGPEITIYQGWIGHNISFWDEKMMRLFPGSYDFFAIKITKAGIEVRNFDFEKNQTGTAGHPIKIPRAKIQLFSPLEEIEITTIPFPRLRSFMDSARKCRLGVQMSPEYSESCSQIFWQGFTESQNAYFSLLLGCEIKPISEKYIKPEETHDVRSVKEFRSIA</sequence>
<evidence type="ECO:0000313" key="1">
    <source>
        <dbReference type="EMBL" id="CAG9324837.1"/>
    </source>
</evidence>
<dbReference type="Proteomes" id="UP001162131">
    <property type="component" value="Unassembled WGS sequence"/>
</dbReference>
<evidence type="ECO:0000313" key="2">
    <source>
        <dbReference type="Proteomes" id="UP001162131"/>
    </source>
</evidence>
<comment type="caution">
    <text evidence="1">The sequence shown here is derived from an EMBL/GenBank/DDBJ whole genome shotgun (WGS) entry which is preliminary data.</text>
</comment>
<gene>
    <name evidence="1" type="ORF">BSTOLATCC_MIC36614</name>
</gene>
<keyword evidence="2" id="KW-1185">Reference proteome</keyword>
<accession>A0AAU9JIB4</accession>
<proteinExistence type="predicted"/>
<reference evidence="1" key="1">
    <citation type="submission" date="2021-09" db="EMBL/GenBank/DDBJ databases">
        <authorList>
            <consortium name="AG Swart"/>
            <person name="Singh M."/>
            <person name="Singh A."/>
            <person name="Seah K."/>
            <person name="Emmerich C."/>
        </authorList>
    </citation>
    <scope>NUCLEOTIDE SEQUENCE</scope>
    <source>
        <strain evidence="1">ATCC30299</strain>
    </source>
</reference>
<protein>
    <submittedName>
        <fullName evidence="1">Uncharacterized protein</fullName>
    </submittedName>
</protein>